<accession>A0ABV6RLT6</accession>
<dbReference type="InterPro" id="IPR027417">
    <property type="entry name" value="P-loop_NTPase"/>
</dbReference>
<dbReference type="PANTHER" id="PTHR39206">
    <property type="entry name" value="SLL8004 PROTEIN"/>
    <property type="match status" value="1"/>
</dbReference>
<dbReference type="Proteomes" id="UP001589896">
    <property type="component" value="Unassembled WGS sequence"/>
</dbReference>
<evidence type="ECO:0008006" key="3">
    <source>
        <dbReference type="Google" id="ProtNLM"/>
    </source>
</evidence>
<comment type="caution">
    <text evidence="1">The sequence shown here is derived from an EMBL/GenBank/DDBJ whole genome shotgun (WGS) entry which is preliminary data.</text>
</comment>
<reference evidence="1 2" key="1">
    <citation type="submission" date="2024-09" db="EMBL/GenBank/DDBJ databases">
        <authorList>
            <person name="Sun Q."/>
            <person name="Mori K."/>
        </authorList>
    </citation>
    <scope>NUCLEOTIDE SEQUENCE [LARGE SCALE GENOMIC DNA]</scope>
    <source>
        <strain evidence="1 2">KCTC 23076</strain>
    </source>
</reference>
<evidence type="ECO:0000313" key="1">
    <source>
        <dbReference type="EMBL" id="MFC0677942.1"/>
    </source>
</evidence>
<sequence length="213" mass="23090">MAAKPRLIVLAGVNGAGKSSVGGFHLERNGIAADEWFNPDSVARELIRGGLPADQASIEAWQLGKALLETAIAERRSHAFETTLGGNTIPALIRTACATHAVRMWFCGLDSPERHLRRVRERVARGGHDIPESKIRARYDSAVRNLIALMPELSELKVYDNSADATDGCIPDPLLVLHVEEGRLRFPETAGQLAGTPEWAMPIVEAALELAEA</sequence>
<gene>
    <name evidence="1" type="ORF">ACFFGH_08825</name>
</gene>
<protein>
    <recommendedName>
        <fullName evidence="3">UDP-N-acetylglucosamine kinase</fullName>
    </recommendedName>
</protein>
<proteinExistence type="predicted"/>
<dbReference type="Gene3D" id="3.40.50.300">
    <property type="entry name" value="P-loop containing nucleotide triphosphate hydrolases"/>
    <property type="match status" value="1"/>
</dbReference>
<organism evidence="1 2">
    <name type="scientific">Lysobacter korlensis</name>
    <dbReference type="NCBI Taxonomy" id="553636"/>
    <lineage>
        <taxon>Bacteria</taxon>
        <taxon>Pseudomonadati</taxon>
        <taxon>Pseudomonadota</taxon>
        <taxon>Gammaproteobacteria</taxon>
        <taxon>Lysobacterales</taxon>
        <taxon>Lysobacteraceae</taxon>
        <taxon>Lysobacter</taxon>
    </lineage>
</organism>
<dbReference type="EMBL" id="JBHLTG010000001">
    <property type="protein sequence ID" value="MFC0677942.1"/>
    <property type="molecule type" value="Genomic_DNA"/>
</dbReference>
<evidence type="ECO:0000313" key="2">
    <source>
        <dbReference type="Proteomes" id="UP001589896"/>
    </source>
</evidence>
<dbReference type="SUPFAM" id="SSF52540">
    <property type="entry name" value="P-loop containing nucleoside triphosphate hydrolases"/>
    <property type="match status" value="1"/>
</dbReference>
<dbReference type="PANTHER" id="PTHR39206:SF1">
    <property type="entry name" value="SLL8004 PROTEIN"/>
    <property type="match status" value="1"/>
</dbReference>
<dbReference type="RefSeq" id="WP_386667108.1">
    <property type="nucleotide sequence ID" value="NZ_JBHLTG010000001.1"/>
</dbReference>
<keyword evidence="2" id="KW-1185">Reference proteome</keyword>
<name>A0ABV6RLT6_9GAMM</name>